<dbReference type="InterPro" id="IPR007209">
    <property type="entry name" value="RNaseL-inhib-like_metal-bd_dom"/>
</dbReference>
<dbReference type="PROSITE" id="PS50893">
    <property type="entry name" value="ABC_TRANSPORTER_2"/>
    <property type="match status" value="2"/>
</dbReference>
<dbReference type="Pfam" id="PF00005">
    <property type="entry name" value="ABC_tran"/>
    <property type="match status" value="2"/>
</dbReference>
<dbReference type="GO" id="GO:0005524">
    <property type="term" value="F:ATP binding"/>
    <property type="evidence" value="ECO:0007669"/>
    <property type="project" value="UniProtKB-KW"/>
</dbReference>
<evidence type="ECO:0000313" key="5">
    <source>
        <dbReference type="EMBL" id="QNO51047.1"/>
    </source>
</evidence>
<reference evidence="5" key="1">
    <citation type="submission" date="2020-06" db="EMBL/GenBank/DDBJ databases">
        <title>Unique genomic features of the anaerobic methanotrophic archaea.</title>
        <authorList>
            <person name="Chadwick G.L."/>
            <person name="Skennerton C.T."/>
            <person name="Laso-Perez R."/>
            <person name="Leu A.O."/>
            <person name="Speth D.R."/>
            <person name="Yu H."/>
            <person name="Morgan-Lang C."/>
            <person name="Hatzenpichler R."/>
            <person name="Goudeau D."/>
            <person name="Malmstrom R."/>
            <person name="Brazelton W.J."/>
            <person name="Woyke T."/>
            <person name="Hallam S.J."/>
            <person name="Tyson G.W."/>
            <person name="Wegener G."/>
            <person name="Boetius A."/>
            <person name="Orphan V."/>
        </authorList>
    </citation>
    <scope>NUCLEOTIDE SEQUENCE</scope>
</reference>
<dbReference type="SMART" id="SM00382">
    <property type="entry name" value="AAA"/>
    <property type="match status" value="2"/>
</dbReference>
<accession>A0A7G9YSR3</accession>
<feature type="domain" description="ABC transporter" evidence="3">
    <location>
        <begin position="347"/>
        <end position="569"/>
    </location>
</feature>
<dbReference type="GO" id="GO:0016491">
    <property type="term" value="F:oxidoreductase activity"/>
    <property type="evidence" value="ECO:0007669"/>
    <property type="project" value="UniProtKB-ARBA"/>
</dbReference>
<dbReference type="Pfam" id="PF04068">
    <property type="entry name" value="Fer4_RLI"/>
    <property type="match status" value="1"/>
</dbReference>
<dbReference type="SUPFAM" id="SSF54862">
    <property type="entry name" value="4Fe-4S ferredoxins"/>
    <property type="match status" value="1"/>
</dbReference>
<dbReference type="Gene3D" id="3.40.50.300">
    <property type="entry name" value="P-loop containing nucleotide triphosphate hydrolases"/>
    <property type="match status" value="2"/>
</dbReference>
<dbReference type="InterPro" id="IPR017900">
    <property type="entry name" value="4Fe4S_Fe_S_CS"/>
</dbReference>
<dbReference type="InterPro" id="IPR017896">
    <property type="entry name" value="4Fe4S_Fe-S-bd"/>
</dbReference>
<evidence type="ECO:0000259" key="4">
    <source>
        <dbReference type="PROSITE" id="PS51379"/>
    </source>
</evidence>
<organism evidence="5">
    <name type="scientific">Candidatus Methanophagaceae archaeon ANME-1 ERB6</name>
    <dbReference type="NCBI Taxonomy" id="2759912"/>
    <lineage>
        <taxon>Archaea</taxon>
        <taxon>Methanobacteriati</taxon>
        <taxon>Methanobacteriota</taxon>
        <taxon>Stenosarchaea group</taxon>
        <taxon>Methanomicrobia</taxon>
        <taxon>Candidatus Methanophagales</taxon>
        <taxon>Candidatus Methanophagaceae</taxon>
    </lineage>
</organism>
<keyword evidence="2 5" id="KW-0067">ATP-binding</keyword>
<dbReference type="InterPro" id="IPR013283">
    <property type="entry name" value="RLI1"/>
</dbReference>
<name>A0A7G9YSR3_9EURY</name>
<sequence>MRIAILEHDKCQPRKCEYECIKYCPMVRTGVETIVVGEHGKPVISEDLCEGCGICIKKCPFNAISIIGLPEELKGKETHRYGENGFVLYGMPIPKVGKITGTIGENGIGKSTAIKILSGLQVPNLGKVNFEAEEENEKPSWDKIKKRYAGSELQNYFDKLARGNIKVAYKPQYIDTIPEYFDGKVQELLDITDERGVAKRLVKDFELEEARGRNIKELSGGELQRVAIIATMIKDADFYFFDEITPYLDIYQRARVARGMKEVLKDKAVVVVEHDLAILDMLADYVHLIYGEPGKYGVVTMPKSTNRGINEYLSGFLHAENVRIRDKPIEFNVHPPREQQEVRRVFVEYDGFEKRYGDDGFVLNAKPGSIGKGEVLGIVGRNAIGKSTFVSVLAGETEPEPTAGKEAAQSFDINVSYKPQYIKSLQSGERDIRVKDFIHSVKGELSEADIIDVIDPLGISDLEEKNLKELSGGELQNVAIAACLCQDASLYMLDEPSAHLDVEQKARLIKTLRRYMERRGASGLIVDHDIYLIDLLSDRLMVFDGEPGIRGEIKGCFGMQEGMNLFLHDLGLTFRRDESTRRPRINKIGSAKDREQKKKGRYYYL</sequence>
<feature type="domain" description="ABC transporter" evidence="3">
    <location>
        <begin position="73"/>
        <end position="316"/>
    </location>
</feature>
<dbReference type="GO" id="GO:0016887">
    <property type="term" value="F:ATP hydrolysis activity"/>
    <property type="evidence" value="ECO:0007669"/>
    <property type="project" value="InterPro"/>
</dbReference>
<protein>
    <submittedName>
        <fullName evidence="5">Vitamin B12 import ATP-binding protein BtuD</fullName>
    </submittedName>
</protein>
<gene>
    <name evidence="5" type="primary">btuD</name>
    <name evidence="5" type="ORF">HCFNICHJ_00002</name>
</gene>
<dbReference type="InterPro" id="IPR017871">
    <property type="entry name" value="ABC_transporter-like_CS"/>
</dbReference>
<dbReference type="InterPro" id="IPR003593">
    <property type="entry name" value="AAA+_ATPase"/>
</dbReference>
<dbReference type="PANTHER" id="PTHR19248">
    <property type="entry name" value="ATP-BINDING TRANSPORT PROTEIN-RELATED"/>
    <property type="match status" value="1"/>
</dbReference>
<dbReference type="SUPFAM" id="SSF52540">
    <property type="entry name" value="P-loop containing nucleoside triphosphate hydrolases"/>
    <property type="match status" value="2"/>
</dbReference>
<keyword evidence="1" id="KW-0547">Nucleotide-binding</keyword>
<dbReference type="NCBIfam" id="NF009945">
    <property type="entry name" value="PRK13409.1"/>
    <property type="match status" value="1"/>
</dbReference>
<feature type="domain" description="4Fe-4S ferredoxin-type" evidence="4">
    <location>
        <begin position="40"/>
        <end position="69"/>
    </location>
</feature>
<dbReference type="PROSITE" id="PS00198">
    <property type="entry name" value="4FE4S_FER_1"/>
    <property type="match status" value="1"/>
</dbReference>
<dbReference type="PROSITE" id="PS00211">
    <property type="entry name" value="ABC_TRANSPORTER_1"/>
    <property type="match status" value="1"/>
</dbReference>
<evidence type="ECO:0000256" key="2">
    <source>
        <dbReference type="ARBA" id="ARBA00022840"/>
    </source>
</evidence>
<dbReference type="InterPro" id="IPR027417">
    <property type="entry name" value="P-loop_NTPase"/>
</dbReference>
<evidence type="ECO:0000259" key="3">
    <source>
        <dbReference type="PROSITE" id="PS50893"/>
    </source>
</evidence>
<proteinExistence type="predicted"/>
<dbReference type="InterPro" id="IPR003439">
    <property type="entry name" value="ABC_transporter-like_ATP-bd"/>
</dbReference>
<dbReference type="Pfam" id="PF00037">
    <property type="entry name" value="Fer4"/>
    <property type="match status" value="1"/>
</dbReference>
<evidence type="ECO:0000256" key="1">
    <source>
        <dbReference type="ARBA" id="ARBA00022741"/>
    </source>
</evidence>
<dbReference type="PRINTS" id="PR01868">
    <property type="entry name" value="ABCEFAMILY"/>
</dbReference>
<dbReference type="PROSITE" id="PS51379">
    <property type="entry name" value="4FE4S_FER_2"/>
    <property type="match status" value="1"/>
</dbReference>
<dbReference type="EMBL" id="MT631459">
    <property type="protein sequence ID" value="QNO51047.1"/>
    <property type="molecule type" value="Genomic_DNA"/>
</dbReference>
<dbReference type="AlphaFoldDB" id="A0A7G9YSR3"/>